<dbReference type="InterPro" id="IPR046531">
    <property type="entry name" value="DUF6596"/>
</dbReference>
<dbReference type="PANTHER" id="PTHR47756">
    <property type="entry name" value="BLL6612 PROTEIN-RELATED"/>
    <property type="match status" value="1"/>
</dbReference>
<dbReference type="Pfam" id="PF20239">
    <property type="entry name" value="DUF6596"/>
    <property type="match status" value="1"/>
</dbReference>
<dbReference type="AlphaFoldDB" id="A0A5C6C735"/>
<dbReference type="Gene3D" id="1.10.1740.10">
    <property type="match status" value="1"/>
</dbReference>
<sequence>MSNLPELVEQVYRSQSRQVFATLIRLLGDFDLAEEVLHEAFAAAMKQWPVEGVPDNPRTWLISTGRFHAIDIMRRRSRLTELRPEVVARFEEIEQANESRAALEIEDDTLRLIFTCCHPAIAPKVQVPLTLREVCGMTTEEIASAFLTNPSTMAQRIVRGKSKIRCAGIPYVIPSKQDMPDRLDAVLSVIYLVFNEGYSASSGDSLIRTHLSDEAIRLARLVLELLAAEEVMGILSLMLLHESRRSARLTPDGDIVLLVDQDRSLWDRQLIAEGKQLIDRAMATGSVGTYTIQAAISAAHADAESAEATDWGYIVQLYDALLHTTPSPVVELNRAAAIAMHDGPSAGLEIIDDIIQRGELPSYHLIHAARGELLNRLGRFTDAKAAFELALMLAKQEPERRFLAKKIVTLNSTS</sequence>
<dbReference type="InterPro" id="IPR007627">
    <property type="entry name" value="RNA_pol_sigma70_r2"/>
</dbReference>
<dbReference type="PANTHER" id="PTHR47756:SF2">
    <property type="entry name" value="BLL6612 PROTEIN"/>
    <property type="match status" value="1"/>
</dbReference>
<dbReference type="SUPFAM" id="SSF88659">
    <property type="entry name" value="Sigma3 and sigma4 domains of RNA polymerase sigma factors"/>
    <property type="match status" value="1"/>
</dbReference>
<dbReference type="GO" id="GO:0016987">
    <property type="term" value="F:sigma factor activity"/>
    <property type="evidence" value="ECO:0007669"/>
    <property type="project" value="InterPro"/>
</dbReference>
<organism evidence="4 5">
    <name type="scientific">Novipirellula galeiformis</name>
    <dbReference type="NCBI Taxonomy" id="2528004"/>
    <lineage>
        <taxon>Bacteria</taxon>
        <taxon>Pseudomonadati</taxon>
        <taxon>Planctomycetota</taxon>
        <taxon>Planctomycetia</taxon>
        <taxon>Pirellulales</taxon>
        <taxon>Pirellulaceae</taxon>
        <taxon>Novipirellula</taxon>
    </lineage>
</organism>
<evidence type="ECO:0000259" key="3">
    <source>
        <dbReference type="Pfam" id="PF20239"/>
    </source>
</evidence>
<dbReference type="InterPro" id="IPR013249">
    <property type="entry name" value="RNA_pol_sigma70_r4_t2"/>
</dbReference>
<dbReference type="RefSeq" id="WP_146596399.1">
    <property type="nucleotide sequence ID" value="NZ_SJPT01000008.1"/>
</dbReference>
<dbReference type="Proteomes" id="UP000316304">
    <property type="component" value="Unassembled WGS sequence"/>
</dbReference>
<evidence type="ECO:0000313" key="4">
    <source>
        <dbReference type="EMBL" id="TWU20453.1"/>
    </source>
</evidence>
<dbReference type="EMBL" id="SJPT01000008">
    <property type="protein sequence ID" value="TWU20453.1"/>
    <property type="molecule type" value="Genomic_DNA"/>
</dbReference>
<reference evidence="4 5" key="1">
    <citation type="submission" date="2019-02" db="EMBL/GenBank/DDBJ databases">
        <title>Deep-cultivation of Planctomycetes and their phenomic and genomic characterization uncovers novel biology.</title>
        <authorList>
            <person name="Wiegand S."/>
            <person name="Jogler M."/>
            <person name="Boedeker C."/>
            <person name="Pinto D."/>
            <person name="Vollmers J."/>
            <person name="Rivas-Marin E."/>
            <person name="Kohn T."/>
            <person name="Peeters S.H."/>
            <person name="Heuer A."/>
            <person name="Rast P."/>
            <person name="Oberbeckmann S."/>
            <person name="Bunk B."/>
            <person name="Jeske O."/>
            <person name="Meyerdierks A."/>
            <person name="Storesund J.E."/>
            <person name="Kallscheuer N."/>
            <person name="Luecker S."/>
            <person name="Lage O.M."/>
            <person name="Pohl T."/>
            <person name="Merkel B.J."/>
            <person name="Hornburger P."/>
            <person name="Mueller R.-W."/>
            <person name="Bruemmer F."/>
            <person name="Labrenz M."/>
            <person name="Spormann A.M."/>
            <person name="Op Den Camp H."/>
            <person name="Overmann J."/>
            <person name="Amann R."/>
            <person name="Jetten M.S.M."/>
            <person name="Mascher T."/>
            <person name="Medema M.H."/>
            <person name="Devos D.P."/>
            <person name="Kaster A.-K."/>
            <person name="Ovreas L."/>
            <person name="Rohde M."/>
            <person name="Galperin M.Y."/>
            <person name="Jogler C."/>
        </authorList>
    </citation>
    <scope>NUCLEOTIDE SEQUENCE [LARGE SCALE GENOMIC DNA]</scope>
    <source>
        <strain evidence="4 5">Pla52o</strain>
    </source>
</reference>
<dbReference type="GO" id="GO:0003677">
    <property type="term" value="F:DNA binding"/>
    <property type="evidence" value="ECO:0007669"/>
    <property type="project" value="InterPro"/>
</dbReference>
<dbReference type="InterPro" id="IPR013325">
    <property type="entry name" value="RNA_pol_sigma_r2"/>
</dbReference>
<evidence type="ECO:0000313" key="5">
    <source>
        <dbReference type="Proteomes" id="UP000316304"/>
    </source>
</evidence>
<gene>
    <name evidence="4" type="primary">sigI</name>
    <name evidence="4" type="ORF">Pla52o_43310</name>
</gene>
<dbReference type="InterPro" id="IPR013324">
    <property type="entry name" value="RNA_pol_sigma_r3/r4-like"/>
</dbReference>
<dbReference type="Pfam" id="PF04542">
    <property type="entry name" value="Sigma70_r2"/>
    <property type="match status" value="1"/>
</dbReference>
<feature type="domain" description="RNA polymerase sigma factor 70 region 4 type 2" evidence="2">
    <location>
        <begin position="113"/>
        <end position="164"/>
    </location>
</feature>
<dbReference type="Pfam" id="PF08281">
    <property type="entry name" value="Sigma70_r4_2"/>
    <property type="match status" value="1"/>
</dbReference>
<feature type="domain" description="RNA polymerase sigma-70 region 2" evidence="1">
    <location>
        <begin position="12"/>
        <end position="78"/>
    </location>
</feature>
<name>A0A5C6C735_9BACT</name>
<proteinExistence type="predicted"/>
<protein>
    <submittedName>
        <fullName evidence="4">Putative ECF RNA polymerase sigma factor SigI</fullName>
    </submittedName>
</protein>
<evidence type="ECO:0000259" key="1">
    <source>
        <dbReference type="Pfam" id="PF04542"/>
    </source>
</evidence>
<dbReference type="SUPFAM" id="SSF88946">
    <property type="entry name" value="Sigma2 domain of RNA polymerase sigma factors"/>
    <property type="match status" value="1"/>
</dbReference>
<dbReference type="GO" id="GO:0006352">
    <property type="term" value="P:DNA-templated transcription initiation"/>
    <property type="evidence" value="ECO:0007669"/>
    <property type="project" value="InterPro"/>
</dbReference>
<feature type="domain" description="DUF6596" evidence="3">
    <location>
        <begin position="182"/>
        <end position="282"/>
    </location>
</feature>
<comment type="caution">
    <text evidence="4">The sequence shown here is derived from an EMBL/GenBank/DDBJ whole genome shotgun (WGS) entry which is preliminary data.</text>
</comment>
<evidence type="ECO:0000259" key="2">
    <source>
        <dbReference type="Pfam" id="PF08281"/>
    </source>
</evidence>
<keyword evidence="5" id="KW-1185">Reference proteome</keyword>
<dbReference type="OrthoDB" id="9780299at2"/>
<accession>A0A5C6C735</accession>